<protein>
    <submittedName>
        <fullName evidence="3">Uncharacterized NAD(P)/FAD-binding protein YdhS</fullName>
    </submittedName>
</protein>
<name>A0A1G4RF15_9HYPH</name>
<sequence length="480" mass="50839">MSTGQPPADRVPVAIIGGGFSGAAVAWHLLRLRPALARVVVIEPRTELGRGMAYSAADPSHRINVPATRMSLIPDQPTHFNDWLEASGALDADPAARRSEGRNFPARAVFGAYVAEQLAALGPRVTHVAAAAEAVEAHGDGYRIRTGDGAVIEAGLVALAVAHAPPSPPSALARVLAGHPRFVPDPWQAGALAAVRPDDRVLIVGTGLTMADIVASLERLGHRGEIVALSRRGLRSRGHPALVHEPFGDFATDPTRTAGELVRRIRASVREAEQAGQSWHCVLDQVRLQGSTIWNALPPPERARLLRHLRPFWDVHRFRIAPQVEEVLDRRITEGTLALRAASLREVTLSDDAIHVTLRARRTGEVTQAAFDAVITATGPAHGRVFADNPVLASLERAGLARPDTLRLGIEVAADGRAIGAAGVPTPGLYVAGPLARGTVGELMGLPDVTNYAIRIAEQLAARLDASCDLDATAGPYASA</sequence>
<proteinExistence type="predicted"/>
<dbReference type="PANTHER" id="PTHR40254:SF1">
    <property type="entry name" value="BLR0577 PROTEIN"/>
    <property type="match status" value="1"/>
</dbReference>
<reference evidence="4" key="1">
    <citation type="submission" date="2016-10" db="EMBL/GenBank/DDBJ databases">
        <authorList>
            <person name="Varghese N."/>
            <person name="Submissions S."/>
        </authorList>
    </citation>
    <scope>NUCLEOTIDE SEQUENCE [LARGE SCALE GENOMIC DNA]</scope>
    <source>
        <strain evidence="4">CGMCC 1.1761</strain>
    </source>
</reference>
<dbReference type="InterPro" id="IPR052189">
    <property type="entry name" value="L-asp_N-monooxygenase_NS-form"/>
</dbReference>
<feature type="transmembrane region" description="Helical" evidence="1">
    <location>
        <begin position="12"/>
        <end position="30"/>
    </location>
</feature>
<dbReference type="Proteomes" id="UP000198889">
    <property type="component" value="Unassembled WGS sequence"/>
</dbReference>
<dbReference type="InterPro" id="IPR036188">
    <property type="entry name" value="FAD/NAD-bd_sf"/>
</dbReference>
<dbReference type="Gene3D" id="3.50.50.60">
    <property type="entry name" value="FAD/NAD(P)-binding domain"/>
    <property type="match status" value="2"/>
</dbReference>
<accession>A0A1G4RF15</accession>
<dbReference type="AlphaFoldDB" id="A0A1G4RF15"/>
<evidence type="ECO:0000313" key="4">
    <source>
        <dbReference type="Proteomes" id="UP000198889"/>
    </source>
</evidence>
<keyword evidence="4" id="KW-1185">Reference proteome</keyword>
<organism evidence="3 4">
    <name type="scientific">Ancylobacter rudongensis</name>
    <dbReference type="NCBI Taxonomy" id="177413"/>
    <lineage>
        <taxon>Bacteria</taxon>
        <taxon>Pseudomonadati</taxon>
        <taxon>Pseudomonadota</taxon>
        <taxon>Alphaproteobacteria</taxon>
        <taxon>Hyphomicrobiales</taxon>
        <taxon>Xanthobacteraceae</taxon>
        <taxon>Ancylobacter</taxon>
    </lineage>
</organism>
<feature type="domain" description="FAD-dependent urate hydroxylase HpyO/Asp monooxygenase CreE-like FAD/NAD(P)-binding" evidence="2">
    <location>
        <begin position="14"/>
        <end position="163"/>
    </location>
</feature>
<dbReference type="SUPFAM" id="SSF51905">
    <property type="entry name" value="FAD/NAD(P)-binding domain"/>
    <property type="match status" value="2"/>
</dbReference>
<dbReference type="Pfam" id="PF13454">
    <property type="entry name" value="NAD_binding_9"/>
    <property type="match status" value="1"/>
</dbReference>
<dbReference type="InterPro" id="IPR038732">
    <property type="entry name" value="HpyO/CreE_NAD-binding"/>
</dbReference>
<dbReference type="EMBL" id="FMTP01000002">
    <property type="protein sequence ID" value="SCW55095.1"/>
    <property type="molecule type" value="Genomic_DNA"/>
</dbReference>
<dbReference type="STRING" id="177413.SAMN05660859_1576"/>
<dbReference type="RefSeq" id="WP_091437622.1">
    <property type="nucleotide sequence ID" value="NZ_FMTP01000002.1"/>
</dbReference>
<keyword evidence="1" id="KW-0812">Transmembrane</keyword>
<keyword evidence="1" id="KW-0472">Membrane</keyword>
<keyword evidence="1" id="KW-1133">Transmembrane helix</keyword>
<evidence type="ECO:0000256" key="1">
    <source>
        <dbReference type="SAM" id="Phobius"/>
    </source>
</evidence>
<dbReference type="PANTHER" id="PTHR40254">
    <property type="entry name" value="BLR0577 PROTEIN"/>
    <property type="match status" value="1"/>
</dbReference>
<evidence type="ECO:0000259" key="2">
    <source>
        <dbReference type="Pfam" id="PF13454"/>
    </source>
</evidence>
<evidence type="ECO:0000313" key="3">
    <source>
        <dbReference type="EMBL" id="SCW55095.1"/>
    </source>
</evidence>
<gene>
    <name evidence="3" type="ORF">SAMN05660859_1576</name>
</gene>